<keyword evidence="2" id="KW-1185">Reference proteome</keyword>
<reference evidence="2" key="1">
    <citation type="submission" date="2016-10" db="EMBL/GenBank/DDBJ databases">
        <authorList>
            <person name="Varghese N."/>
            <person name="Submissions S."/>
        </authorList>
    </citation>
    <scope>NUCLEOTIDE SEQUENCE [LARGE SCALE GENOMIC DNA]</scope>
    <source>
        <strain evidence="2">8N4</strain>
    </source>
</reference>
<proteinExistence type="predicted"/>
<sequence length="38" mass="4224">MMGSAIEHPWSEIIVLTIKPLLACSGREEVTVINSVWL</sequence>
<evidence type="ECO:0000313" key="2">
    <source>
        <dbReference type="Proteomes" id="UP000242515"/>
    </source>
</evidence>
<accession>A0A1H9FKA2</accession>
<gene>
    <name evidence="1" type="ORF">SAMN05216522_102351</name>
</gene>
<evidence type="ECO:0000313" key="1">
    <source>
        <dbReference type="EMBL" id="SEQ38347.1"/>
    </source>
</evidence>
<protein>
    <submittedName>
        <fullName evidence="1">Uncharacterized protein</fullName>
    </submittedName>
</protein>
<name>A0A1H9FKA2_9GAMM</name>
<organism evidence="1 2">
    <name type="scientific">Rosenbergiella nectarea</name>
    <dbReference type="NCBI Taxonomy" id="988801"/>
    <lineage>
        <taxon>Bacteria</taxon>
        <taxon>Pseudomonadati</taxon>
        <taxon>Pseudomonadota</taxon>
        <taxon>Gammaproteobacteria</taxon>
        <taxon>Enterobacterales</taxon>
        <taxon>Erwiniaceae</taxon>
        <taxon>Rosenbergiella</taxon>
    </lineage>
</organism>
<dbReference type="AlphaFoldDB" id="A0A1H9FKA2"/>
<dbReference type="EMBL" id="FOGC01000002">
    <property type="protein sequence ID" value="SEQ38347.1"/>
    <property type="molecule type" value="Genomic_DNA"/>
</dbReference>
<dbReference type="Proteomes" id="UP000242515">
    <property type="component" value="Unassembled WGS sequence"/>
</dbReference>